<sequence>MQFGSAFAVVFTATSFSTVLAGLGCTYSLYNNIGRQLVSYEPVSPGGTIDYKIGRTTHKLKFANTCEFEKSVPRLPDYWKVFGHVEGQMMPVE</sequence>
<evidence type="ECO:0000313" key="2">
    <source>
        <dbReference type="Proteomes" id="UP000294847"/>
    </source>
</evidence>
<dbReference type="AlphaFoldDB" id="A0A4P7N272"/>
<dbReference type="EMBL" id="CP034204">
    <property type="protein sequence ID" value="QBZ55051.1"/>
    <property type="molecule type" value="Genomic_DNA"/>
</dbReference>
<proteinExistence type="predicted"/>
<dbReference type="Proteomes" id="UP000294847">
    <property type="component" value="Chromosome 1"/>
</dbReference>
<gene>
    <name evidence="1" type="ORF">PoMZ_10767</name>
</gene>
<accession>A0A4P7N272</accession>
<name>A0A4P7N272_PYROR</name>
<organism evidence="1 2">
    <name type="scientific">Pyricularia oryzae</name>
    <name type="common">Rice blast fungus</name>
    <name type="synonym">Magnaporthe oryzae</name>
    <dbReference type="NCBI Taxonomy" id="318829"/>
    <lineage>
        <taxon>Eukaryota</taxon>
        <taxon>Fungi</taxon>
        <taxon>Dikarya</taxon>
        <taxon>Ascomycota</taxon>
        <taxon>Pezizomycotina</taxon>
        <taxon>Sordariomycetes</taxon>
        <taxon>Sordariomycetidae</taxon>
        <taxon>Magnaporthales</taxon>
        <taxon>Pyriculariaceae</taxon>
        <taxon>Pyricularia</taxon>
    </lineage>
</organism>
<protein>
    <submittedName>
        <fullName evidence="1">Uncharacterized protein</fullName>
    </submittedName>
</protein>
<reference evidence="1 2" key="1">
    <citation type="journal article" date="2019" name="Mol. Biol. Evol.">
        <title>Blast fungal genomes show frequent chromosomal changes, gene gains and losses, and effector gene turnover.</title>
        <authorList>
            <person name="Gomez Luciano L.B."/>
            <person name="Jason Tsai I."/>
            <person name="Chuma I."/>
            <person name="Tosa Y."/>
            <person name="Chen Y.H."/>
            <person name="Li J.Y."/>
            <person name="Li M.Y."/>
            <person name="Jade Lu M.Y."/>
            <person name="Nakayashiki H."/>
            <person name="Li W.H."/>
        </authorList>
    </citation>
    <scope>NUCLEOTIDE SEQUENCE [LARGE SCALE GENOMIC DNA]</scope>
    <source>
        <strain evidence="1">MZ5-1-6</strain>
    </source>
</reference>
<evidence type="ECO:0000313" key="1">
    <source>
        <dbReference type="EMBL" id="QBZ55051.1"/>
    </source>
</evidence>